<proteinExistence type="predicted"/>
<dbReference type="GO" id="GO:0003700">
    <property type="term" value="F:DNA-binding transcription factor activity"/>
    <property type="evidence" value="ECO:0007669"/>
    <property type="project" value="InterPro"/>
</dbReference>
<dbReference type="AlphaFoldDB" id="A0A511UY12"/>
<dbReference type="EMBL" id="BJXW01000016">
    <property type="protein sequence ID" value="GEN31506.1"/>
    <property type="molecule type" value="Genomic_DNA"/>
</dbReference>
<accession>A0A511UY12</accession>
<evidence type="ECO:0000313" key="6">
    <source>
        <dbReference type="Proteomes" id="UP000321491"/>
    </source>
</evidence>
<reference evidence="5 6" key="1">
    <citation type="submission" date="2019-07" db="EMBL/GenBank/DDBJ databases">
        <title>Whole genome shotgun sequence of Cerasibacillus quisquiliarum NBRC 102429.</title>
        <authorList>
            <person name="Hosoyama A."/>
            <person name="Uohara A."/>
            <person name="Ohji S."/>
            <person name="Ichikawa N."/>
        </authorList>
    </citation>
    <scope>NUCLEOTIDE SEQUENCE [LARGE SCALE GENOMIC DNA]</scope>
    <source>
        <strain evidence="5 6">NBRC 102429</strain>
    </source>
</reference>
<gene>
    <name evidence="5" type="ORF">CQU01_17440</name>
</gene>
<dbReference type="SUPFAM" id="SSF46785">
    <property type="entry name" value="Winged helix' DNA-binding domain"/>
    <property type="match status" value="1"/>
</dbReference>
<dbReference type="Gene3D" id="1.10.10.10">
    <property type="entry name" value="Winged helix-like DNA-binding domain superfamily/Winged helix DNA-binding domain"/>
    <property type="match status" value="1"/>
</dbReference>
<evidence type="ECO:0000256" key="2">
    <source>
        <dbReference type="ARBA" id="ARBA00023125"/>
    </source>
</evidence>
<dbReference type="InterPro" id="IPR036388">
    <property type="entry name" value="WH-like_DNA-bd_sf"/>
</dbReference>
<name>A0A511UY12_9BACI</name>
<dbReference type="PANTHER" id="PTHR43537">
    <property type="entry name" value="TRANSCRIPTIONAL REGULATOR, GNTR FAMILY"/>
    <property type="match status" value="1"/>
</dbReference>
<keyword evidence="6" id="KW-1185">Reference proteome</keyword>
<dbReference type="InterPro" id="IPR036390">
    <property type="entry name" value="WH_DNA-bd_sf"/>
</dbReference>
<evidence type="ECO:0000256" key="3">
    <source>
        <dbReference type="ARBA" id="ARBA00023163"/>
    </source>
</evidence>
<keyword evidence="2" id="KW-0238">DNA-binding</keyword>
<feature type="domain" description="HTH gntR-type" evidence="4">
    <location>
        <begin position="1"/>
        <end position="38"/>
    </location>
</feature>
<dbReference type="SUPFAM" id="SSF48008">
    <property type="entry name" value="GntR ligand-binding domain-like"/>
    <property type="match status" value="1"/>
</dbReference>
<dbReference type="PROSITE" id="PS50949">
    <property type="entry name" value="HTH_GNTR"/>
    <property type="match status" value="1"/>
</dbReference>
<evidence type="ECO:0000259" key="4">
    <source>
        <dbReference type="PROSITE" id="PS50949"/>
    </source>
</evidence>
<keyword evidence="1" id="KW-0805">Transcription regulation</keyword>
<comment type="caution">
    <text evidence="5">The sequence shown here is derived from an EMBL/GenBank/DDBJ whole genome shotgun (WGS) entry which is preliminary data.</text>
</comment>
<organism evidence="5 6">
    <name type="scientific">Cerasibacillus quisquiliarum</name>
    <dbReference type="NCBI Taxonomy" id="227865"/>
    <lineage>
        <taxon>Bacteria</taxon>
        <taxon>Bacillati</taxon>
        <taxon>Bacillota</taxon>
        <taxon>Bacilli</taxon>
        <taxon>Bacillales</taxon>
        <taxon>Bacillaceae</taxon>
        <taxon>Cerasibacillus</taxon>
    </lineage>
</organism>
<keyword evidence="3" id="KW-0804">Transcription</keyword>
<dbReference type="PANTHER" id="PTHR43537:SF54">
    <property type="entry name" value="TRANSCRIPTIONAL REGULATOR, GNTR FAMILY"/>
    <property type="match status" value="1"/>
</dbReference>
<evidence type="ECO:0000313" key="5">
    <source>
        <dbReference type="EMBL" id="GEN31506.1"/>
    </source>
</evidence>
<protein>
    <recommendedName>
        <fullName evidence="4">HTH gntR-type domain-containing protein</fullName>
    </recommendedName>
</protein>
<dbReference type="GO" id="GO:0003677">
    <property type="term" value="F:DNA binding"/>
    <property type="evidence" value="ECO:0007669"/>
    <property type="project" value="UniProtKB-KW"/>
</dbReference>
<dbReference type="InterPro" id="IPR008920">
    <property type="entry name" value="TF_FadR/GntR_C"/>
</dbReference>
<dbReference type="Proteomes" id="UP000321491">
    <property type="component" value="Unassembled WGS sequence"/>
</dbReference>
<evidence type="ECO:0000256" key="1">
    <source>
        <dbReference type="ARBA" id="ARBA00023015"/>
    </source>
</evidence>
<dbReference type="InterPro" id="IPR000524">
    <property type="entry name" value="Tscrpt_reg_HTH_GntR"/>
</dbReference>
<sequence length="187" mass="22124">MAETLQASRSSVREAFRAMELLGLIEIRRGEGTFLSTYRSYQSVELLASFILRESDKKNELVFTKTILEKEVSKLAFNLITEEDIKQLSAIVKTSSYCIEEREVLFFQTLFEIVDNTLLTKIWRLLQAYTRTLDTIYYDVTFYENLLQQYINRDYDAIEKVFNNWLNLTYKKDSIHMHESSHNMHDS</sequence>